<sequence length="188" mass="21338">MSLLLLLAAAVMPLSWQGRAVVHDDRRRIAITVRSRVEASGRVISESWPTAIGEAKGLRRFILEPTGTGTIERGGRREAAPADFVREEQGQFGFYQLMQQAAHQCAWSGARGIDDIDMGDPLGTHFACDKGFLTSAWNRVDRSGTPIRQQFRMRGWWRDGDAFFPKRLEIRRDGKPFFDLDVTRFRGR</sequence>
<protein>
    <recommendedName>
        <fullName evidence="4">DUF4412 domain-containing protein</fullName>
    </recommendedName>
</protein>
<evidence type="ECO:0000256" key="1">
    <source>
        <dbReference type="SAM" id="SignalP"/>
    </source>
</evidence>
<evidence type="ECO:0000313" key="3">
    <source>
        <dbReference type="Proteomes" id="UP001156703"/>
    </source>
</evidence>
<feature type="signal peptide" evidence="1">
    <location>
        <begin position="1"/>
        <end position="20"/>
    </location>
</feature>
<evidence type="ECO:0008006" key="4">
    <source>
        <dbReference type="Google" id="ProtNLM"/>
    </source>
</evidence>
<gene>
    <name evidence="2" type="ORF">GCM10007925_00320</name>
</gene>
<comment type="caution">
    <text evidence="2">The sequence shown here is derived from an EMBL/GenBank/DDBJ whole genome shotgun (WGS) entry which is preliminary data.</text>
</comment>
<reference evidence="3" key="1">
    <citation type="journal article" date="2019" name="Int. J. Syst. Evol. Microbiol.">
        <title>The Global Catalogue of Microorganisms (GCM) 10K type strain sequencing project: providing services to taxonomists for standard genome sequencing and annotation.</title>
        <authorList>
            <consortium name="The Broad Institute Genomics Platform"/>
            <consortium name="The Broad Institute Genome Sequencing Center for Infectious Disease"/>
            <person name="Wu L."/>
            <person name="Ma J."/>
        </authorList>
    </citation>
    <scope>NUCLEOTIDE SEQUENCE [LARGE SCALE GENOMIC DNA]</scope>
    <source>
        <strain evidence="3">NBRC 102146</strain>
    </source>
</reference>
<dbReference type="Proteomes" id="UP001156703">
    <property type="component" value="Unassembled WGS sequence"/>
</dbReference>
<organism evidence="2 3">
    <name type="scientific">Sphingomonas astaxanthinifaciens DSM 22298</name>
    <dbReference type="NCBI Taxonomy" id="1123267"/>
    <lineage>
        <taxon>Bacteria</taxon>
        <taxon>Pseudomonadati</taxon>
        <taxon>Pseudomonadota</taxon>
        <taxon>Alphaproteobacteria</taxon>
        <taxon>Sphingomonadales</taxon>
        <taxon>Sphingomonadaceae</taxon>
        <taxon>Sphingomonas</taxon>
    </lineage>
</organism>
<keyword evidence="3" id="KW-1185">Reference proteome</keyword>
<dbReference type="EMBL" id="BSOO01000001">
    <property type="protein sequence ID" value="GLR46321.1"/>
    <property type="molecule type" value="Genomic_DNA"/>
</dbReference>
<evidence type="ECO:0000313" key="2">
    <source>
        <dbReference type="EMBL" id="GLR46321.1"/>
    </source>
</evidence>
<name>A0ABQ5Z4N4_9SPHN</name>
<proteinExistence type="predicted"/>
<accession>A0ABQ5Z4N4</accession>
<dbReference type="RefSeq" id="WP_029940601.1">
    <property type="nucleotide sequence ID" value="NZ_BSOO01000001.1"/>
</dbReference>
<keyword evidence="1" id="KW-0732">Signal</keyword>
<feature type="chain" id="PRO_5046771166" description="DUF4412 domain-containing protein" evidence="1">
    <location>
        <begin position="21"/>
        <end position="188"/>
    </location>
</feature>